<dbReference type="InterPro" id="IPR045275">
    <property type="entry name" value="MscS_archaea/bacteria_type"/>
</dbReference>
<sequence>MAPLIFLQQNPTPVEQVTDTVRKLSWTGVGYGLLILLFSVLIAWGVRVVVQWVLSVWVKRSDSSARILAQLAQWAIVLLGTAVALAYVFPSIKPVNLVGGLGVVSIAAGIAFQTVLGNMFAGLVILWRQTPVVGDQIRMNDVAGTITNIELSRTTVNTFDGRQVLIPNGLLHESVVTVQTENPAVRTAFTVKIRDPEQFRTARDLAVAALGPVPEVLDDPAPLAVLRQVGDGMATMEVRFWSGSTQFETVTALDQAILAVVEALRVAGIRFSPDNVMVLSDGDADN</sequence>
<dbReference type="SUPFAM" id="SSF82689">
    <property type="entry name" value="Mechanosensitive channel protein MscS (YggB), C-terminal domain"/>
    <property type="match status" value="1"/>
</dbReference>
<evidence type="ECO:0000256" key="2">
    <source>
        <dbReference type="ARBA" id="ARBA00022475"/>
    </source>
</evidence>
<evidence type="ECO:0000256" key="6">
    <source>
        <dbReference type="SAM" id="Phobius"/>
    </source>
</evidence>
<gene>
    <name evidence="8" type="ORF">JZY06_04890</name>
</gene>
<comment type="caution">
    <text evidence="8">The sequence shown here is derived from an EMBL/GenBank/DDBJ whole genome shotgun (WGS) entry which is preliminary data.</text>
</comment>
<dbReference type="EMBL" id="JAFLEQ010000008">
    <property type="protein sequence ID" value="MBN9643955.1"/>
    <property type="molecule type" value="Genomic_DNA"/>
</dbReference>
<dbReference type="GO" id="GO:0008381">
    <property type="term" value="F:mechanosensitive monoatomic ion channel activity"/>
    <property type="evidence" value="ECO:0007669"/>
    <property type="project" value="InterPro"/>
</dbReference>
<reference evidence="8" key="1">
    <citation type="submission" date="2021-03" db="EMBL/GenBank/DDBJ databases">
        <authorList>
            <person name="Sun Q."/>
        </authorList>
    </citation>
    <scope>NUCLEOTIDE SEQUENCE</scope>
    <source>
        <strain evidence="8">CCM 8862</strain>
    </source>
</reference>
<keyword evidence="5 6" id="KW-0472">Membrane</keyword>
<dbReference type="Proteomes" id="UP000664332">
    <property type="component" value="Unassembled WGS sequence"/>
</dbReference>
<dbReference type="Pfam" id="PF00924">
    <property type="entry name" value="MS_channel_2nd"/>
    <property type="match status" value="1"/>
</dbReference>
<dbReference type="AlphaFoldDB" id="A0A939IWZ6"/>
<dbReference type="PANTHER" id="PTHR30221:SF1">
    <property type="entry name" value="SMALL-CONDUCTANCE MECHANOSENSITIVE CHANNEL"/>
    <property type="match status" value="1"/>
</dbReference>
<keyword evidence="9" id="KW-1185">Reference proteome</keyword>
<dbReference type="Gene3D" id="3.30.70.100">
    <property type="match status" value="1"/>
</dbReference>
<feature type="transmembrane region" description="Helical" evidence="6">
    <location>
        <begin position="29"/>
        <end position="50"/>
    </location>
</feature>
<feature type="domain" description="Mechanosensitive ion channel MscS" evidence="7">
    <location>
        <begin position="115"/>
        <end position="176"/>
    </location>
</feature>
<dbReference type="InterPro" id="IPR023408">
    <property type="entry name" value="MscS_beta-dom_sf"/>
</dbReference>
<evidence type="ECO:0000256" key="4">
    <source>
        <dbReference type="ARBA" id="ARBA00022989"/>
    </source>
</evidence>
<comment type="subcellular location">
    <subcellularLocation>
        <location evidence="1">Cell membrane</location>
        <topology evidence="1">Multi-pass membrane protein</topology>
    </subcellularLocation>
</comment>
<feature type="transmembrane region" description="Helical" evidence="6">
    <location>
        <begin position="71"/>
        <end position="89"/>
    </location>
</feature>
<evidence type="ECO:0000256" key="3">
    <source>
        <dbReference type="ARBA" id="ARBA00022692"/>
    </source>
</evidence>
<dbReference type="GO" id="GO:0005886">
    <property type="term" value="C:plasma membrane"/>
    <property type="evidence" value="ECO:0007669"/>
    <property type="project" value="UniProtKB-SubCell"/>
</dbReference>
<dbReference type="SUPFAM" id="SSF50182">
    <property type="entry name" value="Sm-like ribonucleoproteins"/>
    <property type="match status" value="1"/>
</dbReference>
<organism evidence="8 9">
    <name type="scientific">Corynebacterium mendelii</name>
    <dbReference type="NCBI Taxonomy" id="2765362"/>
    <lineage>
        <taxon>Bacteria</taxon>
        <taxon>Bacillati</taxon>
        <taxon>Actinomycetota</taxon>
        <taxon>Actinomycetes</taxon>
        <taxon>Mycobacteriales</taxon>
        <taxon>Corynebacteriaceae</taxon>
        <taxon>Corynebacterium</taxon>
    </lineage>
</organism>
<keyword evidence="2" id="KW-1003">Cell membrane</keyword>
<accession>A0A939IWZ6</accession>
<name>A0A939IWZ6_9CORY</name>
<evidence type="ECO:0000313" key="8">
    <source>
        <dbReference type="EMBL" id="MBN9643955.1"/>
    </source>
</evidence>
<keyword evidence="4 6" id="KW-1133">Transmembrane helix</keyword>
<keyword evidence="3 6" id="KW-0812">Transmembrane</keyword>
<proteinExistence type="predicted"/>
<dbReference type="InterPro" id="IPR006685">
    <property type="entry name" value="MscS_channel_2nd"/>
</dbReference>
<evidence type="ECO:0000256" key="1">
    <source>
        <dbReference type="ARBA" id="ARBA00004651"/>
    </source>
</evidence>
<evidence type="ECO:0000256" key="5">
    <source>
        <dbReference type="ARBA" id="ARBA00023136"/>
    </source>
</evidence>
<dbReference type="Gene3D" id="2.30.30.60">
    <property type="match status" value="1"/>
</dbReference>
<dbReference type="InterPro" id="IPR010920">
    <property type="entry name" value="LSM_dom_sf"/>
</dbReference>
<protein>
    <submittedName>
        <fullName evidence="8">Mechanosensitive ion channel</fullName>
    </submittedName>
</protein>
<evidence type="ECO:0000313" key="9">
    <source>
        <dbReference type="Proteomes" id="UP000664332"/>
    </source>
</evidence>
<dbReference type="Gene3D" id="1.10.287.1260">
    <property type="match status" value="1"/>
</dbReference>
<dbReference type="InterPro" id="IPR011066">
    <property type="entry name" value="MscS_channel_C_sf"/>
</dbReference>
<dbReference type="PANTHER" id="PTHR30221">
    <property type="entry name" value="SMALL-CONDUCTANCE MECHANOSENSITIVE CHANNEL"/>
    <property type="match status" value="1"/>
</dbReference>
<evidence type="ECO:0000259" key="7">
    <source>
        <dbReference type="Pfam" id="PF00924"/>
    </source>
</evidence>
<feature type="transmembrane region" description="Helical" evidence="6">
    <location>
        <begin position="101"/>
        <end position="127"/>
    </location>
</feature>
<dbReference type="RefSeq" id="WP_207118749.1">
    <property type="nucleotide sequence ID" value="NZ_JAFLEQ010000008.1"/>
</dbReference>